<proteinExistence type="predicted"/>
<dbReference type="HOGENOM" id="CLU_2855963_0_0_1"/>
<sequence>IGPDILLDISDQTLQDIGMSMGDIIRLKKGSATWWNGPDAKQKHSETIVNSNPSKPVTKKITYEK</sequence>
<reference evidence="2 3" key="1">
    <citation type="submission" date="2014-04" db="EMBL/GenBank/DDBJ databases">
        <authorList>
            <consortium name="DOE Joint Genome Institute"/>
            <person name="Kuo A."/>
            <person name="Kohler A."/>
            <person name="Jargeat P."/>
            <person name="Nagy L.G."/>
            <person name="Floudas D."/>
            <person name="Copeland A."/>
            <person name="Barry K.W."/>
            <person name="Cichocki N."/>
            <person name="Veneault-Fourrey C."/>
            <person name="LaButti K."/>
            <person name="Lindquist E.A."/>
            <person name="Lipzen A."/>
            <person name="Lundell T."/>
            <person name="Morin E."/>
            <person name="Murat C."/>
            <person name="Sun H."/>
            <person name="Tunlid A."/>
            <person name="Henrissat B."/>
            <person name="Grigoriev I.V."/>
            <person name="Hibbett D.S."/>
            <person name="Martin F."/>
            <person name="Nordberg H.P."/>
            <person name="Cantor M.N."/>
            <person name="Hua S.X."/>
        </authorList>
    </citation>
    <scope>NUCLEOTIDE SEQUENCE [LARGE SCALE GENOMIC DNA]</scope>
    <source>
        <strain evidence="2 3">Ve08.2h10</strain>
    </source>
</reference>
<keyword evidence="3" id="KW-1185">Reference proteome</keyword>
<dbReference type="EMBL" id="KN826704">
    <property type="protein sequence ID" value="KIK78109.1"/>
    <property type="molecule type" value="Genomic_DNA"/>
</dbReference>
<feature type="non-terminal residue" evidence="2">
    <location>
        <position position="1"/>
    </location>
</feature>
<reference evidence="3" key="2">
    <citation type="submission" date="2015-01" db="EMBL/GenBank/DDBJ databases">
        <title>Evolutionary Origins and Diversification of the Mycorrhizal Mutualists.</title>
        <authorList>
            <consortium name="DOE Joint Genome Institute"/>
            <consortium name="Mycorrhizal Genomics Consortium"/>
            <person name="Kohler A."/>
            <person name="Kuo A."/>
            <person name="Nagy L.G."/>
            <person name="Floudas D."/>
            <person name="Copeland A."/>
            <person name="Barry K.W."/>
            <person name="Cichocki N."/>
            <person name="Veneault-Fourrey C."/>
            <person name="LaButti K."/>
            <person name="Lindquist E.A."/>
            <person name="Lipzen A."/>
            <person name="Lundell T."/>
            <person name="Morin E."/>
            <person name="Murat C."/>
            <person name="Riley R."/>
            <person name="Ohm R."/>
            <person name="Sun H."/>
            <person name="Tunlid A."/>
            <person name="Henrissat B."/>
            <person name="Grigoriev I.V."/>
            <person name="Hibbett D.S."/>
            <person name="Martin F."/>
        </authorList>
    </citation>
    <scope>NUCLEOTIDE SEQUENCE [LARGE SCALE GENOMIC DNA]</scope>
    <source>
        <strain evidence="3">Ve08.2h10</strain>
    </source>
</reference>
<organism evidence="2 3">
    <name type="scientific">Paxillus rubicundulus Ve08.2h10</name>
    <dbReference type="NCBI Taxonomy" id="930991"/>
    <lineage>
        <taxon>Eukaryota</taxon>
        <taxon>Fungi</taxon>
        <taxon>Dikarya</taxon>
        <taxon>Basidiomycota</taxon>
        <taxon>Agaricomycotina</taxon>
        <taxon>Agaricomycetes</taxon>
        <taxon>Agaricomycetidae</taxon>
        <taxon>Boletales</taxon>
        <taxon>Paxilineae</taxon>
        <taxon>Paxillaceae</taxon>
        <taxon>Paxillus</taxon>
    </lineage>
</organism>
<accession>A0A0D0DBU3</accession>
<gene>
    <name evidence="2" type="ORF">PAXRUDRAFT_164866</name>
</gene>
<dbReference type="AlphaFoldDB" id="A0A0D0DBU3"/>
<feature type="region of interest" description="Disordered" evidence="1">
    <location>
        <begin position="43"/>
        <end position="65"/>
    </location>
</feature>
<protein>
    <submittedName>
        <fullName evidence="2">Uncharacterized protein</fullName>
    </submittedName>
</protein>
<name>A0A0D0DBU3_9AGAM</name>
<dbReference type="InParanoid" id="A0A0D0DBU3"/>
<evidence type="ECO:0000256" key="1">
    <source>
        <dbReference type="SAM" id="MobiDB-lite"/>
    </source>
</evidence>
<evidence type="ECO:0000313" key="2">
    <source>
        <dbReference type="EMBL" id="KIK78109.1"/>
    </source>
</evidence>
<evidence type="ECO:0000313" key="3">
    <source>
        <dbReference type="Proteomes" id="UP000054538"/>
    </source>
</evidence>
<dbReference type="Proteomes" id="UP000054538">
    <property type="component" value="Unassembled WGS sequence"/>
</dbReference>
<dbReference type="OrthoDB" id="2681472at2759"/>